<accession>A0A4Y2QGX6</accession>
<dbReference type="EMBL" id="BGPR01013848">
    <property type="protein sequence ID" value="GBN62537.1"/>
    <property type="molecule type" value="Genomic_DNA"/>
</dbReference>
<sequence length="87" mass="9521">MAATLTLSAAVAVFRTGVRGARLVPRESKEPQNLFDAHRCAKPATNLGQGAPKQFSACGFILTKSATDQPRDITGLWNKRRTRWVIP</sequence>
<keyword evidence="3" id="KW-1185">Reference proteome</keyword>
<feature type="signal peptide" evidence="1">
    <location>
        <begin position="1"/>
        <end position="20"/>
    </location>
</feature>
<comment type="caution">
    <text evidence="2">The sequence shown here is derived from an EMBL/GenBank/DDBJ whole genome shotgun (WGS) entry which is preliminary data.</text>
</comment>
<gene>
    <name evidence="2" type="ORF">AVEN_91117_1</name>
</gene>
<dbReference type="AlphaFoldDB" id="A0A4Y2QGX6"/>
<protein>
    <recommendedName>
        <fullName evidence="4">Secreted protein</fullName>
    </recommendedName>
</protein>
<feature type="chain" id="PRO_5021296865" description="Secreted protein" evidence="1">
    <location>
        <begin position="21"/>
        <end position="87"/>
    </location>
</feature>
<evidence type="ECO:0000313" key="2">
    <source>
        <dbReference type="EMBL" id="GBN62537.1"/>
    </source>
</evidence>
<evidence type="ECO:0000256" key="1">
    <source>
        <dbReference type="SAM" id="SignalP"/>
    </source>
</evidence>
<keyword evidence="1" id="KW-0732">Signal</keyword>
<reference evidence="2 3" key="1">
    <citation type="journal article" date="2019" name="Sci. Rep.">
        <title>Orb-weaving spider Araneus ventricosus genome elucidates the spidroin gene catalogue.</title>
        <authorList>
            <person name="Kono N."/>
            <person name="Nakamura H."/>
            <person name="Ohtoshi R."/>
            <person name="Moran D.A.P."/>
            <person name="Shinohara A."/>
            <person name="Yoshida Y."/>
            <person name="Fujiwara M."/>
            <person name="Mori M."/>
            <person name="Tomita M."/>
            <person name="Arakawa K."/>
        </authorList>
    </citation>
    <scope>NUCLEOTIDE SEQUENCE [LARGE SCALE GENOMIC DNA]</scope>
</reference>
<evidence type="ECO:0008006" key="4">
    <source>
        <dbReference type="Google" id="ProtNLM"/>
    </source>
</evidence>
<name>A0A4Y2QGX6_ARAVE</name>
<organism evidence="2 3">
    <name type="scientific">Araneus ventricosus</name>
    <name type="common">Orbweaver spider</name>
    <name type="synonym">Epeira ventricosa</name>
    <dbReference type="NCBI Taxonomy" id="182803"/>
    <lineage>
        <taxon>Eukaryota</taxon>
        <taxon>Metazoa</taxon>
        <taxon>Ecdysozoa</taxon>
        <taxon>Arthropoda</taxon>
        <taxon>Chelicerata</taxon>
        <taxon>Arachnida</taxon>
        <taxon>Araneae</taxon>
        <taxon>Araneomorphae</taxon>
        <taxon>Entelegynae</taxon>
        <taxon>Araneoidea</taxon>
        <taxon>Araneidae</taxon>
        <taxon>Araneus</taxon>
    </lineage>
</organism>
<evidence type="ECO:0000313" key="3">
    <source>
        <dbReference type="Proteomes" id="UP000499080"/>
    </source>
</evidence>
<dbReference type="Proteomes" id="UP000499080">
    <property type="component" value="Unassembled WGS sequence"/>
</dbReference>
<proteinExistence type="predicted"/>